<dbReference type="AlphaFoldDB" id="A0A0R1XR84"/>
<dbReference type="PATRIC" id="fig|1122147.4.peg.1011"/>
<dbReference type="GO" id="GO:0006508">
    <property type="term" value="P:proteolysis"/>
    <property type="evidence" value="ECO:0007669"/>
    <property type="project" value="InterPro"/>
</dbReference>
<dbReference type="EMBL" id="AZFW01000002">
    <property type="protein sequence ID" value="KRM30249.1"/>
    <property type="molecule type" value="Genomic_DNA"/>
</dbReference>
<evidence type="ECO:0000313" key="4">
    <source>
        <dbReference type="Proteomes" id="UP000050949"/>
    </source>
</evidence>
<proteinExistence type="predicted"/>
<evidence type="ECO:0000256" key="1">
    <source>
        <dbReference type="SAM" id="SignalP"/>
    </source>
</evidence>
<feature type="chain" id="PRO_5006413372" evidence="1">
    <location>
        <begin position="27"/>
        <end position="338"/>
    </location>
</feature>
<dbReference type="InterPro" id="IPR029045">
    <property type="entry name" value="ClpP/crotonase-like_dom_sf"/>
</dbReference>
<comment type="caution">
    <text evidence="3">The sequence shown here is derived from an EMBL/GenBank/DDBJ whole genome shotgun (WGS) entry which is preliminary data.</text>
</comment>
<organism evidence="3 4">
    <name type="scientific">Schleiferilactobacillus harbinensis DSM 16991</name>
    <dbReference type="NCBI Taxonomy" id="1122147"/>
    <lineage>
        <taxon>Bacteria</taxon>
        <taxon>Bacillati</taxon>
        <taxon>Bacillota</taxon>
        <taxon>Bacilli</taxon>
        <taxon>Lactobacillales</taxon>
        <taxon>Lactobacillaceae</taxon>
        <taxon>Schleiferilactobacillus</taxon>
    </lineage>
</organism>
<feature type="domain" description="Tail specific protease" evidence="2">
    <location>
        <begin position="108"/>
        <end position="259"/>
    </location>
</feature>
<dbReference type="eggNOG" id="COG0793">
    <property type="taxonomic scope" value="Bacteria"/>
</dbReference>
<keyword evidence="1" id="KW-0732">Signal</keyword>
<gene>
    <name evidence="3" type="ORF">FC91_GL000979</name>
</gene>
<dbReference type="RefSeq" id="WP_027829615.1">
    <property type="nucleotide sequence ID" value="NZ_AUEH01000092.1"/>
</dbReference>
<dbReference type="Gene3D" id="3.90.226.10">
    <property type="entry name" value="2-enoyl-CoA Hydratase, Chain A, domain 1"/>
    <property type="match status" value="1"/>
</dbReference>
<dbReference type="OrthoDB" id="7314861at2"/>
<reference evidence="3 4" key="1">
    <citation type="journal article" date="2015" name="Genome Announc.">
        <title>Expanding the biotechnology potential of lactobacilli through comparative genomics of 213 strains and associated genera.</title>
        <authorList>
            <person name="Sun Z."/>
            <person name="Harris H.M."/>
            <person name="McCann A."/>
            <person name="Guo C."/>
            <person name="Argimon S."/>
            <person name="Zhang W."/>
            <person name="Yang X."/>
            <person name="Jeffery I.B."/>
            <person name="Cooney J.C."/>
            <person name="Kagawa T.F."/>
            <person name="Liu W."/>
            <person name="Song Y."/>
            <person name="Salvetti E."/>
            <person name="Wrobel A."/>
            <person name="Rasinkangas P."/>
            <person name="Parkhill J."/>
            <person name="Rea M.C."/>
            <person name="O'Sullivan O."/>
            <person name="Ritari J."/>
            <person name="Douillard F.P."/>
            <person name="Paul Ross R."/>
            <person name="Yang R."/>
            <person name="Briner A.E."/>
            <person name="Felis G.E."/>
            <person name="de Vos W.M."/>
            <person name="Barrangou R."/>
            <person name="Klaenhammer T.R."/>
            <person name="Caufield P.W."/>
            <person name="Cui Y."/>
            <person name="Zhang H."/>
            <person name="O'Toole P.W."/>
        </authorList>
    </citation>
    <scope>NUCLEOTIDE SEQUENCE [LARGE SCALE GENOMIC DNA]</scope>
    <source>
        <strain evidence="3 4">DSM 16991</strain>
    </source>
</reference>
<name>A0A0R1XR84_9LACO</name>
<accession>A0A0R1XR84</accession>
<evidence type="ECO:0000313" key="3">
    <source>
        <dbReference type="EMBL" id="KRM30249.1"/>
    </source>
</evidence>
<evidence type="ECO:0000259" key="2">
    <source>
        <dbReference type="Pfam" id="PF03572"/>
    </source>
</evidence>
<feature type="signal peptide" evidence="1">
    <location>
        <begin position="1"/>
        <end position="26"/>
    </location>
</feature>
<sequence>MKNQVKITLCFAALVLLFSIFPSANAAITSIQDDAVETVAYMSQHGIIEDKTAWQEVVDKTDAGQTITTIADLNAVMRVGNKHSSAAKRDAAIRHEQLPGAYCAGRLTVVDIPTFYTMRQSVYLRYIVKLNQLIAHTRGDLVLNFSGNQGGIPTAMIFGLYALIPNGQLWTSVTNTGKEQQVSLVKDGLQGGAANYRSTVVKMVLEKVKKRLNKKVAIIMDNNSASAAEFTIMAVKKNPLARIFGLPSAGYTTENSNVTYHSPICDNSWQIIPWMVTRTDHTVRCINVVNARQTHNFSNTPVMPDVLFTQPINTGGANAHHSQISKSLLSQIRKWFDS</sequence>
<dbReference type="GO" id="GO:0008236">
    <property type="term" value="F:serine-type peptidase activity"/>
    <property type="evidence" value="ECO:0007669"/>
    <property type="project" value="InterPro"/>
</dbReference>
<dbReference type="InterPro" id="IPR005151">
    <property type="entry name" value="Tail-specific_protease"/>
</dbReference>
<dbReference type="Pfam" id="PF03572">
    <property type="entry name" value="Peptidase_S41"/>
    <property type="match status" value="1"/>
</dbReference>
<dbReference type="SUPFAM" id="SSF52096">
    <property type="entry name" value="ClpP/crotonase"/>
    <property type="match status" value="1"/>
</dbReference>
<protein>
    <submittedName>
        <fullName evidence="3">Nisin resistance protein</fullName>
    </submittedName>
</protein>
<dbReference type="Proteomes" id="UP000050949">
    <property type="component" value="Unassembled WGS sequence"/>
</dbReference>